<feature type="domain" description="DUF397" evidence="2">
    <location>
        <begin position="17"/>
        <end position="71"/>
    </location>
</feature>
<evidence type="ECO:0000313" key="3">
    <source>
        <dbReference type="EMBL" id="MEY8043559.1"/>
    </source>
</evidence>
<reference evidence="3 4" key="1">
    <citation type="submission" date="2024-08" db="EMBL/GenBank/DDBJ databases">
        <title>Genome mining of Saccharopolyspora cebuensis PGLac3 from Nigerian medicinal plant.</title>
        <authorList>
            <person name="Ezeobiora C.E."/>
            <person name="Igbokwe N.H."/>
            <person name="Amin D.H."/>
            <person name="Mendie U.E."/>
        </authorList>
    </citation>
    <scope>NUCLEOTIDE SEQUENCE [LARGE SCALE GENOMIC DNA]</scope>
    <source>
        <strain evidence="3 4">PGLac3</strain>
    </source>
</reference>
<comment type="caution">
    <text evidence="3">The sequence shown here is derived from an EMBL/GenBank/DDBJ whole genome shotgun (WGS) entry which is preliminary data.</text>
</comment>
<proteinExistence type="predicted"/>
<evidence type="ECO:0000256" key="1">
    <source>
        <dbReference type="SAM" id="MobiDB-lite"/>
    </source>
</evidence>
<dbReference type="EMBL" id="JBGEHV010000105">
    <property type="protein sequence ID" value="MEY8043559.1"/>
    <property type="molecule type" value="Genomic_DNA"/>
</dbReference>
<evidence type="ECO:0000259" key="2">
    <source>
        <dbReference type="Pfam" id="PF04149"/>
    </source>
</evidence>
<keyword evidence="4" id="KW-1185">Reference proteome</keyword>
<sequence>MSQHDQSPAPIPLPGTGWRTAQACGPNGGNCVEVNLTRHDAVGVRDTKRATGDVALVFGNAGWQAFLDSARAGRFDRQ</sequence>
<gene>
    <name evidence="3" type="ORF">AB8O55_29485</name>
</gene>
<organism evidence="3 4">
    <name type="scientific">Saccharopolyspora cebuensis</name>
    <dbReference type="NCBI Taxonomy" id="418759"/>
    <lineage>
        <taxon>Bacteria</taxon>
        <taxon>Bacillati</taxon>
        <taxon>Actinomycetota</taxon>
        <taxon>Actinomycetes</taxon>
        <taxon>Pseudonocardiales</taxon>
        <taxon>Pseudonocardiaceae</taxon>
        <taxon>Saccharopolyspora</taxon>
    </lineage>
</organism>
<dbReference type="InterPro" id="IPR007278">
    <property type="entry name" value="DUF397"/>
</dbReference>
<dbReference type="Pfam" id="PF04149">
    <property type="entry name" value="DUF397"/>
    <property type="match status" value="1"/>
</dbReference>
<dbReference type="RefSeq" id="WP_345365493.1">
    <property type="nucleotide sequence ID" value="NZ_BAABII010000016.1"/>
</dbReference>
<dbReference type="Proteomes" id="UP001564626">
    <property type="component" value="Unassembled WGS sequence"/>
</dbReference>
<name>A0ABV4CS73_9PSEU</name>
<feature type="region of interest" description="Disordered" evidence="1">
    <location>
        <begin position="1"/>
        <end position="21"/>
    </location>
</feature>
<evidence type="ECO:0000313" key="4">
    <source>
        <dbReference type="Proteomes" id="UP001564626"/>
    </source>
</evidence>
<protein>
    <submittedName>
        <fullName evidence="3">DUF397 domain-containing protein</fullName>
    </submittedName>
</protein>
<accession>A0ABV4CS73</accession>